<dbReference type="PANTHER" id="PTHR43418">
    <property type="entry name" value="MULTIFUNCTIONAL TRYPTOPHAN BIOSYNTHESIS PROTEIN-RELATED"/>
    <property type="match status" value="1"/>
</dbReference>
<dbReference type="RefSeq" id="WP_188944138.1">
    <property type="nucleotide sequence ID" value="NZ_BMPN01000009.1"/>
</dbReference>
<dbReference type="EMBL" id="BMPN01000009">
    <property type="protein sequence ID" value="GGJ74244.1"/>
    <property type="molecule type" value="Genomic_DNA"/>
</dbReference>
<protein>
    <submittedName>
        <fullName evidence="3">Aminodeoxychorismate/anthranilate synthase component II</fullName>
    </submittedName>
</protein>
<evidence type="ECO:0000313" key="3">
    <source>
        <dbReference type="EMBL" id="GGJ74244.1"/>
    </source>
</evidence>
<dbReference type="InterPro" id="IPR017926">
    <property type="entry name" value="GATASE"/>
</dbReference>
<dbReference type="Proteomes" id="UP000634435">
    <property type="component" value="Unassembled WGS sequence"/>
</dbReference>
<dbReference type="PROSITE" id="PS51273">
    <property type="entry name" value="GATASE_TYPE_1"/>
    <property type="match status" value="1"/>
</dbReference>
<reference evidence="4" key="1">
    <citation type="journal article" date="2019" name="Int. J. Syst. Evol. Microbiol.">
        <title>The Global Catalogue of Microorganisms (GCM) 10K type strain sequencing project: providing services to taxonomists for standard genome sequencing and annotation.</title>
        <authorList>
            <consortium name="The Broad Institute Genomics Platform"/>
            <consortium name="The Broad Institute Genome Sequencing Center for Infectious Disease"/>
            <person name="Wu L."/>
            <person name="Ma J."/>
        </authorList>
    </citation>
    <scope>NUCLEOTIDE SEQUENCE [LARGE SCALE GENOMIC DNA]</scope>
    <source>
        <strain evidence="4">JCM 30071</strain>
    </source>
</reference>
<proteinExistence type="predicted"/>
<dbReference type="Gene3D" id="3.40.50.880">
    <property type="match status" value="1"/>
</dbReference>
<dbReference type="PANTHER" id="PTHR43418:SF4">
    <property type="entry name" value="MULTIFUNCTIONAL TRYPTOPHAN BIOSYNTHESIS PROTEIN"/>
    <property type="match status" value="1"/>
</dbReference>
<dbReference type="CDD" id="cd01743">
    <property type="entry name" value="GATase1_Anthranilate_Synthase"/>
    <property type="match status" value="1"/>
</dbReference>
<sequence>MILVIDNYDSFTFNLVQYVKQLDHQVKVIRNDAITIEEIRQLQPSAILLSPGPGTPDNAGICLDLVHFLHQEIPIIGICLGHQIIAQAFGAAIQKAQQPMHGKVSELYHDNQGIFTNLNNPLRVTRYHSLIVNDISLPNCFDISATTMDGEIMAIRHKQYSIEGIQAHPESILSDQGLLLLQNFFVTHSQTSTYLSEKIFANTLQP</sequence>
<evidence type="ECO:0000313" key="4">
    <source>
        <dbReference type="Proteomes" id="UP000634435"/>
    </source>
</evidence>
<dbReference type="SUPFAM" id="SSF52317">
    <property type="entry name" value="Class I glutamine amidotransferase-like"/>
    <property type="match status" value="1"/>
</dbReference>
<name>A0ABQ2DX07_9BACI</name>
<dbReference type="PRINTS" id="PR00097">
    <property type="entry name" value="ANTSNTHASEII"/>
</dbReference>
<dbReference type="InterPro" id="IPR050472">
    <property type="entry name" value="Anth_synth/Amidotransfase"/>
</dbReference>
<organism evidence="3 4">
    <name type="scientific">Virgibacillus kapii</name>
    <dbReference type="NCBI Taxonomy" id="1638645"/>
    <lineage>
        <taxon>Bacteria</taxon>
        <taxon>Bacillati</taxon>
        <taxon>Bacillota</taxon>
        <taxon>Bacilli</taxon>
        <taxon>Bacillales</taxon>
        <taxon>Bacillaceae</taxon>
        <taxon>Virgibacillus</taxon>
    </lineage>
</organism>
<dbReference type="PRINTS" id="PR00099">
    <property type="entry name" value="CPSGATASE"/>
</dbReference>
<comment type="caution">
    <text evidence="3">The sequence shown here is derived from an EMBL/GenBank/DDBJ whole genome shotgun (WGS) entry which is preliminary data.</text>
</comment>
<feature type="domain" description="Glutamine amidotransferase" evidence="2">
    <location>
        <begin position="3"/>
        <end position="186"/>
    </location>
</feature>
<dbReference type="InterPro" id="IPR029062">
    <property type="entry name" value="Class_I_gatase-like"/>
</dbReference>
<evidence type="ECO:0000259" key="2">
    <source>
        <dbReference type="Pfam" id="PF00117"/>
    </source>
</evidence>
<accession>A0ABQ2DX07</accession>
<dbReference type="NCBIfam" id="TIGR00566">
    <property type="entry name" value="trpG_papA"/>
    <property type="match status" value="1"/>
</dbReference>
<dbReference type="PRINTS" id="PR00096">
    <property type="entry name" value="GATASE"/>
</dbReference>
<keyword evidence="1" id="KW-0315">Glutamine amidotransferase</keyword>
<dbReference type="Pfam" id="PF00117">
    <property type="entry name" value="GATase"/>
    <property type="match status" value="1"/>
</dbReference>
<gene>
    <name evidence="3" type="primary">pabA</name>
    <name evidence="3" type="ORF">GCM10007111_39770</name>
</gene>
<keyword evidence="4" id="KW-1185">Reference proteome</keyword>
<evidence type="ECO:0000256" key="1">
    <source>
        <dbReference type="ARBA" id="ARBA00022962"/>
    </source>
</evidence>
<dbReference type="InterPro" id="IPR006221">
    <property type="entry name" value="TrpG/PapA_dom"/>
</dbReference>